<feature type="transmembrane region" description="Helical" evidence="2">
    <location>
        <begin position="429"/>
        <end position="448"/>
    </location>
</feature>
<organism evidence="3 4">
    <name type="scientific">Robbsia andropogonis</name>
    <dbReference type="NCBI Taxonomy" id="28092"/>
    <lineage>
        <taxon>Bacteria</taxon>
        <taxon>Pseudomonadati</taxon>
        <taxon>Pseudomonadota</taxon>
        <taxon>Betaproteobacteria</taxon>
        <taxon>Burkholderiales</taxon>
        <taxon>Burkholderiaceae</taxon>
        <taxon>Robbsia</taxon>
    </lineage>
</organism>
<feature type="transmembrane region" description="Helical" evidence="2">
    <location>
        <begin position="371"/>
        <end position="393"/>
    </location>
</feature>
<evidence type="ECO:0008006" key="5">
    <source>
        <dbReference type="Google" id="ProtNLM"/>
    </source>
</evidence>
<feature type="transmembrane region" description="Helical" evidence="2">
    <location>
        <begin position="292"/>
        <end position="314"/>
    </location>
</feature>
<dbReference type="STRING" id="28092.WM40_04570"/>
<dbReference type="EMBL" id="LAQU01000003">
    <property type="protein sequence ID" value="KKB64680.1"/>
    <property type="molecule type" value="Genomic_DNA"/>
</dbReference>
<evidence type="ECO:0000256" key="2">
    <source>
        <dbReference type="SAM" id="Phobius"/>
    </source>
</evidence>
<feature type="transmembrane region" description="Helical" evidence="2">
    <location>
        <begin position="405"/>
        <end position="422"/>
    </location>
</feature>
<reference evidence="3 4" key="1">
    <citation type="submission" date="2015-03" db="EMBL/GenBank/DDBJ databases">
        <title>Draft Genome Sequence of Burkholderia andropogonis type strain ICMP2807, isolated from Sorghum bicolor.</title>
        <authorList>
            <person name="Lopes-Santos L."/>
            <person name="Castro D.B."/>
            <person name="Ottoboni L.M."/>
            <person name="Park D."/>
            <person name="Weirc B.S."/>
            <person name="Destefano S.A."/>
        </authorList>
    </citation>
    <scope>NUCLEOTIDE SEQUENCE [LARGE SCALE GENOMIC DNA]</scope>
    <source>
        <strain evidence="3 4">ICMP2807</strain>
    </source>
</reference>
<feature type="transmembrane region" description="Helical" evidence="2">
    <location>
        <begin position="184"/>
        <end position="202"/>
    </location>
</feature>
<keyword evidence="2" id="KW-0812">Transmembrane</keyword>
<dbReference type="PATRIC" id="fig|28092.6.peg.1083"/>
<keyword evidence="2" id="KW-0472">Membrane</keyword>
<keyword evidence="2" id="KW-1133">Transmembrane helix</keyword>
<comment type="caution">
    <text evidence="3">The sequence shown here is derived from an EMBL/GenBank/DDBJ whole genome shotgun (WGS) entry which is preliminary data.</text>
</comment>
<feature type="transmembrane region" description="Helical" evidence="2">
    <location>
        <begin position="245"/>
        <end position="261"/>
    </location>
</feature>
<feature type="compositionally biased region" description="Polar residues" evidence="1">
    <location>
        <begin position="1"/>
        <end position="12"/>
    </location>
</feature>
<feature type="transmembrane region" description="Helical" evidence="2">
    <location>
        <begin position="159"/>
        <end position="178"/>
    </location>
</feature>
<name>A0A0F5K418_9BURK</name>
<evidence type="ECO:0000313" key="4">
    <source>
        <dbReference type="Proteomes" id="UP000033618"/>
    </source>
</evidence>
<feature type="transmembrane region" description="Helical" evidence="2">
    <location>
        <begin position="267"/>
        <end position="285"/>
    </location>
</feature>
<evidence type="ECO:0000256" key="1">
    <source>
        <dbReference type="SAM" id="MobiDB-lite"/>
    </source>
</evidence>
<dbReference type="AlphaFoldDB" id="A0A0F5K418"/>
<feature type="transmembrane region" description="Helical" evidence="2">
    <location>
        <begin position="334"/>
        <end position="359"/>
    </location>
</feature>
<protein>
    <recommendedName>
        <fullName evidence="5">Glycosyltransferase RgtA/B/C/D-like domain-containing protein</fullName>
    </recommendedName>
</protein>
<dbReference type="Proteomes" id="UP000033618">
    <property type="component" value="Unassembled WGS sequence"/>
</dbReference>
<keyword evidence="4" id="KW-1185">Reference proteome</keyword>
<gene>
    <name evidence="3" type="ORF">WM40_04570</name>
</gene>
<accession>A0A0F5K418</accession>
<evidence type="ECO:0000313" key="3">
    <source>
        <dbReference type="EMBL" id="KKB64680.1"/>
    </source>
</evidence>
<feature type="region of interest" description="Disordered" evidence="1">
    <location>
        <begin position="1"/>
        <end position="48"/>
    </location>
</feature>
<proteinExistence type="predicted"/>
<sequence length="591" mass="65015">MVDTRTAQSVTTLPAHPDDARMSASIDPPSEVHMPPGTRRTPPPRPVPAARSRQFIQAAWAILALAVAMRLPELTSRSFWTDEAYSFWFSSLSWHDLWQVMPQYETHPPFYYSALKLWMGLTGSSEGAMRALSVIASIATVAIATHAPRWIKPGPRAEYIGLIAGALLAINAGSLEYAQQARPYALQGLSCTAMLLLSCLYLQRLFAFQTAFDPAAPHDADTGGAFAASAPSTTVPLSTRRANTLLLWLGLGGCAGITLWLHNTSPVIIMANWLAMGVVIVFFGAGRRLPLLMAVIKPLLLALALWAPCIPILLEESRTVHSAFWAEVSPAMLSWPLTLSAGGRAATIPVLLLLVFGVVRLYQKGRTWATLTVYAIIALFLPMTLLFVVSYLFKPVFVTRTMAWMTTPVMVLVACGIGLMPGRAWRRHAILAVVVLLSLVGVRAYFLMPTEDLRKIEQTLVQQVRKDDLLLIYPNEVAVGINYYTHRFQDNLPAVQIPADYPALNMPRDYLSSNKGEPAVIPSDIPRIKAMMAGHETVWLARRTAVEKGHPDLVREALIAERGQPVKTWHFGSIDILRFDANKNDLAGIAK</sequence>